<organism evidence="2 3">
    <name type="scientific">Cupriavidus neocaledonicus</name>
    <dbReference type="NCBI Taxonomy" id="1040979"/>
    <lineage>
        <taxon>Bacteria</taxon>
        <taxon>Pseudomonadati</taxon>
        <taxon>Pseudomonadota</taxon>
        <taxon>Betaproteobacteria</taxon>
        <taxon>Burkholderiales</taxon>
        <taxon>Burkholderiaceae</taxon>
        <taxon>Cupriavidus</taxon>
    </lineage>
</organism>
<feature type="region of interest" description="Disordered" evidence="1">
    <location>
        <begin position="1"/>
        <end position="26"/>
    </location>
</feature>
<protein>
    <submittedName>
        <fullName evidence="2">Uncharacterized protein</fullName>
    </submittedName>
</protein>
<name>A0A375HX61_9BURK</name>
<dbReference type="EMBL" id="LT984808">
    <property type="protein sequence ID" value="SPD62572.1"/>
    <property type="molecule type" value="Genomic_DNA"/>
</dbReference>
<keyword evidence="2" id="KW-0614">Plasmid</keyword>
<geneLocation type="plasmid" evidence="3">
    <name>iii</name>
</geneLocation>
<evidence type="ECO:0000256" key="1">
    <source>
        <dbReference type="SAM" id="MobiDB-lite"/>
    </source>
</evidence>
<reference evidence="2 3" key="1">
    <citation type="submission" date="2018-01" db="EMBL/GenBank/DDBJ databases">
        <authorList>
            <person name="Clerissi C."/>
        </authorList>
    </citation>
    <scope>NUCLEOTIDE SEQUENCE [LARGE SCALE GENOMIC DNA]</scope>
    <source>
        <strain evidence="2">Cupriavidus taiwanensis STM 6160</strain>
        <plasmid evidence="3">iii</plasmid>
    </source>
</reference>
<feature type="compositionally biased region" description="Polar residues" evidence="1">
    <location>
        <begin position="50"/>
        <end position="69"/>
    </location>
</feature>
<dbReference type="AlphaFoldDB" id="A0A375HX61"/>
<accession>A0A375HX61</accession>
<feature type="region of interest" description="Disordered" evidence="1">
    <location>
        <begin position="50"/>
        <end position="95"/>
    </location>
</feature>
<gene>
    <name evidence="2" type="ORF">CBM2607_P10571</name>
</gene>
<proteinExistence type="predicted"/>
<sequence length="115" mass="12784">MEELGPEPAIMAGIKDPEDDETKQTDPLGNLQAKVAMAALKATRRWRNWPSSMTCTRARSRSGSNSWRSTPRRVRRRQNQDCGRAAGGREGAACKDRPIDTENDFLEHALGKADC</sequence>
<dbReference type="Proteomes" id="UP000255168">
    <property type="component" value="Plasmid III"/>
</dbReference>
<evidence type="ECO:0000313" key="2">
    <source>
        <dbReference type="EMBL" id="SPD62572.1"/>
    </source>
</evidence>
<evidence type="ECO:0000313" key="3">
    <source>
        <dbReference type="Proteomes" id="UP000255168"/>
    </source>
</evidence>